<evidence type="ECO:0000313" key="1">
    <source>
        <dbReference type="EMBL" id="KAF0530591.1"/>
    </source>
</evidence>
<proteinExistence type="predicted"/>
<dbReference type="Proteomes" id="UP000439903">
    <property type="component" value="Unassembled WGS sequence"/>
</dbReference>
<dbReference type="EMBL" id="WTPW01000247">
    <property type="protein sequence ID" value="KAF0530591.1"/>
    <property type="molecule type" value="Genomic_DNA"/>
</dbReference>
<accession>A0A8H4ATE6</accession>
<sequence>MCIGQYNEDYDKFMNNYGFFIDMHNNFNRQYNKDYHMKVNKISTDKFNNFNIKCSKNYNESMNDNGTSTDVEYNNEERVIEENQSSMKSEDEDSESTYSLIENHIFKFWEKVDI</sequence>
<gene>
    <name evidence="1" type="ORF">F8M41_012080</name>
</gene>
<evidence type="ECO:0000313" key="2">
    <source>
        <dbReference type="Proteomes" id="UP000439903"/>
    </source>
</evidence>
<name>A0A8H4ATE6_GIGMA</name>
<organism evidence="1 2">
    <name type="scientific">Gigaspora margarita</name>
    <dbReference type="NCBI Taxonomy" id="4874"/>
    <lineage>
        <taxon>Eukaryota</taxon>
        <taxon>Fungi</taxon>
        <taxon>Fungi incertae sedis</taxon>
        <taxon>Mucoromycota</taxon>
        <taxon>Glomeromycotina</taxon>
        <taxon>Glomeromycetes</taxon>
        <taxon>Diversisporales</taxon>
        <taxon>Gigasporaceae</taxon>
        <taxon>Gigaspora</taxon>
    </lineage>
</organism>
<reference evidence="1 2" key="1">
    <citation type="journal article" date="2019" name="Environ. Microbiol.">
        <title>At the nexus of three kingdoms: the genome of the mycorrhizal fungus Gigaspora margarita provides insights into plant, endobacterial and fungal interactions.</title>
        <authorList>
            <person name="Venice F."/>
            <person name="Ghignone S."/>
            <person name="Salvioli di Fossalunga A."/>
            <person name="Amselem J."/>
            <person name="Novero M."/>
            <person name="Xianan X."/>
            <person name="Sedzielewska Toro K."/>
            <person name="Morin E."/>
            <person name="Lipzen A."/>
            <person name="Grigoriev I.V."/>
            <person name="Henrissat B."/>
            <person name="Martin F.M."/>
            <person name="Bonfante P."/>
        </authorList>
    </citation>
    <scope>NUCLEOTIDE SEQUENCE [LARGE SCALE GENOMIC DNA]</scope>
    <source>
        <strain evidence="1 2">BEG34</strain>
    </source>
</reference>
<protein>
    <submittedName>
        <fullName evidence="1">Uncharacterized protein</fullName>
    </submittedName>
</protein>
<dbReference type="AlphaFoldDB" id="A0A8H4ATE6"/>
<comment type="caution">
    <text evidence="1">The sequence shown here is derived from an EMBL/GenBank/DDBJ whole genome shotgun (WGS) entry which is preliminary data.</text>
</comment>
<keyword evidence="2" id="KW-1185">Reference proteome</keyword>